<keyword evidence="4" id="KW-1185">Reference proteome</keyword>
<dbReference type="KEGG" id="thm:CL1_0476"/>
<dbReference type="Proteomes" id="UP000006064">
    <property type="component" value="Chromosome"/>
</dbReference>
<dbReference type="InterPro" id="IPR011990">
    <property type="entry name" value="TPR-like_helical_dom_sf"/>
</dbReference>
<gene>
    <name evidence="3" type="ORF">CL1_0476</name>
</gene>
<dbReference type="STRING" id="163003.CL1_0476"/>
<dbReference type="InterPro" id="IPR019734">
    <property type="entry name" value="TPR_rpt"/>
</dbReference>
<evidence type="ECO:0000313" key="3">
    <source>
        <dbReference type="EMBL" id="AFL94684.1"/>
    </source>
</evidence>
<dbReference type="PROSITE" id="PS50005">
    <property type="entry name" value="TPR"/>
    <property type="match status" value="1"/>
</dbReference>
<dbReference type="OrthoDB" id="86163at2157"/>
<dbReference type="GeneID" id="13038160"/>
<feature type="repeat" description="TPR" evidence="1">
    <location>
        <begin position="121"/>
        <end position="154"/>
    </location>
</feature>
<dbReference type="EMBL" id="CP003651">
    <property type="protein sequence ID" value="AFL94684.1"/>
    <property type="molecule type" value="Genomic_DNA"/>
</dbReference>
<evidence type="ECO:0000256" key="1">
    <source>
        <dbReference type="PROSITE-ProRule" id="PRU00339"/>
    </source>
</evidence>
<dbReference type="RefSeq" id="WP_014788323.1">
    <property type="nucleotide sequence ID" value="NC_018015.1"/>
</dbReference>
<name>I3ZSK0_THECF</name>
<protein>
    <submittedName>
        <fullName evidence="3">Uncharacterized protein</fullName>
    </submittedName>
</protein>
<sequence length="319" mass="37106">MEEILKAIEEKDCKKVASLLYYKVDELSDEDLKEVLERAEKLALECKDPELYKLIVYYFHALLDVDKIKEFEKLAEEMDTFEAKFNLADLYYLIGELEKSLDLYRALLEEETAKGNMENVAKVYYNMALIHEEIQEYEKAIELLEKAKEVYEELGKEEEVLHVEVYRAYVIFEAGEPYKAKALLAKVIPKAMNNSRLLAEIHLAFEEIFEEDENYEAALQECLYAAMSAKGTEYQDVAFDSLIDVIWQLMLDDEFEMVYLHMDMFANAMPELADFFEAIKAIALYKDGKIEAEEASKAVEKVKDKRLIDLLEFLGEAEL</sequence>
<dbReference type="AlphaFoldDB" id="I3ZSK0"/>
<dbReference type="SUPFAM" id="SSF48452">
    <property type="entry name" value="TPR-like"/>
    <property type="match status" value="1"/>
</dbReference>
<accession>I3ZSK0</accession>
<reference evidence="3 4" key="1">
    <citation type="journal article" date="2012" name="J. Bacteriol.">
        <title>Complete Genome Sequence of the Hyperthermophilic Archaeon Thermococcus sp. Strain CL1, Isolated from a Paralvinella sp. Polychaete Worm Collected from a Hydrothermal Vent.</title>
        <authorList>
            <person name="Jung J.H."/>
            <person name="Holden J.F."/>
            <person name="Seo D.H."/>
            <person name="Park K.H."/>
            <person name="Shin H."/>
            <person name="Ryu S."/>
            <person name="Lee J.H."/>
            <person name="Park C.S."/>
        </authorList>
    </citation>
    <scope>NUCLEOTIDE SEQUENCE [LARGE SCALE GENOMIC DNA]</scope>
    <source>
        <strain evidence="4">DSM 27260 / KACC 17922 / CL1</strain>
    </source>
</reference>
<evidence type="ECO:0000256" key="2">
    <source>
        <dbReference type="SAM" id="Coils"/>
    </source>
</evidence>
<keyword evidence="2" id="KW-0175">Coiled coil</keyword>
<evidence type="ECO:0000313" key="4">
    <source>
        <dbReference type="Proteomes" id="UP000006064"/>
    </source>
</evidence>
<keyword evidence="1" id="KW-0802">TPR repeat</keyword>
<feature type="coiled-coil region" evidence="2">
    <location>
        <begin position="94"/>
        <end position="157"/>
    </location>
</feature>
<proteinExistence type="predicted"/>
<dbReference type="Gene3D" id="1.25.40.10">
    <property type="entry name" value="Tetratricopeptide repeat domain"/>
    <property type="match status" value="1"/>
</dbReference>
<dbReference type="HOGENOM" id="CLU_878843_0_0_2"/>
<dbReference type="Pfam" id="PF13424">
    <property type="entry name" value="TPR_12"/>
    <property type="match status" value="1"/>
</dbReference>
<organism evidence="3 4">
    <name type="scientific">Thermococcus cleftensis (strain DSM 27260 / KACC 17922 / CL1)</name>
    <dbReference type="NCBI Taxonomy" id="163003"/>
    <lineage>
        <taxon>Archaea</taxon>
        <taxon>Methanobacteriati</taxon>
        <taxon>Methanobacteriota</taxon>
        <taxon>Thermococci</taxon>
        <taxon>Thermococcales</taxon>
        <taxon>Thermococcaceae</taxon>
        <taxon>Thermococcus</taxon>
    </lineage>
</organism>
<dbReference type="SMART" id="SM00028">
    <property type="entry name" value="TPR"/>
    <property type="match status" value="2"/>
</dbReference>